<feature type="domain" description="4Fe-4S" evidence="5">
    <location>
        <begin position="8"/>
        <end position="68"/>
    </location>
</feature>
<evidence type="ECO:0000313" key="6">
    <source>
        <dbReference type="EMBL" id="AFM24740.1"/>
    </source>
</evidence>
<dbReference type="KEGG" id="dti:Desti_2037"/>
<dbReference type="Proteomes" id="UP000006055">
    <property type="component" value="Chromosome"/>
</dbReference>
<dbReference type="Pfam" id="PF04060">
    <property type="entry name" value="FeS"/>
    <property type="match status" value="1"/>
</dbReference>
<dbReference type="InterPro" id="IPR007202">
    <property type="entry name" value="4Fe-4S_dom"/>
</dbReference>
<dbReference type="eggNOG" id="COG1456">
    <property type="taxonomic scope" value="Bacteria"/>
</dbReference>
<gene>
    <name evidence="6" type="ordered locus">Desti_2037</name>
</gene>
<keyword evidence="2" id="KW-0479">Metal-binding</keyword>
<dbReference type="PATRIC" id="fig|706587.4.peg.2339"/>
<sequence>MIEQEFADIYPLTTESLLEYLPDVDCTECGYSSCRAFAEALIKGNPASWRCPELNDETASVLRNLMNFVPPAIPFNVMMESLSPGLISVRLPVASSPVLVTCNFRETVHLLENVLDSCGMSVFILVSDTKGYSVDNAVEEKRFTPFEILKVITETAVGSMANHRSLVIPGLARHLAGQIKQVTGWQVMVGPVSGLELPLFLLKEGLIGQ</sequence>
<keyword evidence="4" id="KW-0411">Iron-sulfur</keyword>
<dbReference type="AlphaFoldDB" id="I4C599"/>
<dbReference type="Gene3D" id="3.40.50.11600">
    <property type="match status" value="1"/>
</dbReference>
<dbReference type="InterPro" id="IPR016041">
    <property type="entry name" value="Ac-CoA_synth_d_su_TIM-brl"/>
</dbReference>
<organism evidence="6 7">
    <name type="scientific">Desulfomonile tiedjei (strain ATCC 49306 / DSM 6799 / DCB-1)</name>
    <dbReference type="NCBI Taxonomy" id="706587"/>
    <lineage>
        <taxon>Bacteria</taxon>
        <taxon>Pseudomonadati</taxon>
        <taxon>Thermodesulfobacteriota</taxon>
        <taxon>Desulfomonilia</taxon>
        <taxon>Desulfomonilales</taxon>
        <taxon>Desulfomonilaceae</taxon>
        <taxon>Desulfomonile</taxon>
    </lineage>
</organism>
<dbReference type="HOGENOM" id="CLU_1182844_0_0_7"/>
<reference evidence="7" key="1">
    <citation type="submission" date="2012-06" db="EMBL/GenBank/DDBJ databases">
        <title>Complete sequence of chromosome of Desulfomonile tiedjei DSM 6799.</title>
        <authorList>
            <person name="Lucas S."/>
            <person name="Copeland A."/>
            <person name="Lapidus A."/>
            <person name="Glavina del Rio T."/>
            <person name="Dalin E."/>
            <person name="Tice H."/>
            <person name="Bruce D."/>
            <person name="Goodwin L."/>
            <person name="Pitluck S."/>
            <person name="Peters L."/>
            <person name="Ovchinnikova G."/>
            <person name="Zeytun A."/>
            <person name="Lu M."/>
            <person name="Kyrpides N."/>
            <person name="Mavromatis K."/>
            <person name="Ivanova N."/>
            <person name="Brettin T."/>
            <person name="Detter J.C."/>
            <person name="Han C."/>
            <person name="Larimer F."/>
            <person name="Land M."/>
            <person name="Hauser L."/>
            <person name="Markowitz V."/>
            <person name="Cheng J.-F."/>
            <person name="Hugenholtz P."/>
            <person name="Woyke T."/>
            <person name="Wu D."/>
            <person name="Spring S."/>
            <person name="Schroeder M."/>
            <person name="Brambilla E."/>
            <person name="Klenk H.-P."/>
            <person name="Eisen J.A."/>
        </authorList>
    </citation>
    <scope>NUCLEOTIDE SEQUENCE [LARGE SCALE GENOMIC DNA]</scope>
    <source>
        <strain evidence="7">ATCC 49306 / DSM 6799 / DCB-1</strain>
    </source>
</reference>
<dbReference type="EMBL" id="CP003360">
    <property type="protein sequence ID" value="AFM24740.1"/>
    <property type="molecule type" value="Genomic_DNA"/>
</dbReference>
<evidence type="ECO:0000259" key="5">
    <source>
        <dbReference type="PROSITE" id="PS51656"/>
    </source>
</evidence>
<dbReference type="PROSITE" id="PS51656">
    <property type="entry name" value="4FE4S"/>
    <property type="match status" value="1"/>
</dbReference>
<proteinExistence type="predicted"/>
<evidence type="ECO:0000256" key="4">
    <source>
        <dbReference type="ARBA" id="ARBA00023014"/>
    </source>
</evidence>
<dbReference type="GO" id="GO:0051539">
    <property type="term" value="F:4 iron, 4 sulfur cluster binding"/>
    <property type="evidence" value="ECO:0007669"/>
    <property type="project" value="UniProtKB-KW"/>
</dbReference>
<dbReference type="Gene3D" id="1.10.15.40">
    <property type="entry name" value="Electron transport complex subunit B, putative Fe-S cluster"/>
    <property type="match status" value="1"/>
</dbReference>
<name>I4C599_DESTA</name>
<dbReference type="STRING" id="706587.Desti_2037"/>
<protein>
    <submittedName>
        <fullName evidence="6">CO dehydrogenase/acetyl-CoA synthase gamma subunit (Corrinoid Fe-S protein)</fullName>
    </submittedName>
</protein>
<accession>I4C599</accession>
<evidence type="ECO:0000256" key="2">
    <source>
        <dbReference type="ARBA" id="ARBA00022723"/>
    </source>
</evidence>
<evidence type="ECO:0000256" key="1">
    <source>
        <dbReference type="ARBA" id="ARBA00022485"/>
    </source>
</evidence>
<evidence type="ECO:0000313" key="7">
    <source>
        <dbReference type="Proteomes" id="UP000006055"/>
    </source>
</evidence>
<keyword evidence="7" id="KW-1185">Reference proteome</keyword>
<keyword evidence="1" id="KW-0004">4Fe-4S</keyword>
<dbReference type="GO" id="GO:0046872">
    <property type="term" value="F:metal ion binding"/>
    <property type="evidence" value="ECO:0007669"/>
    <property type="project" value="UniProtKB-KW"/>
</dbReference>
<dbReference type="Pfam" id="PF03599">
    <property type="entry name" value="CdhD"/>
    <property type="match status" value="1"/>
</dbReference>
<evidence type="ECO:0000256" key="3">
    <source>
        <dbReference type="ARBA" id="ARBA00023004"/>
    </source>
</evidence>
<keyword evidence="3" id="KW-0408">Iron</keyword>
<dbReference type="RefSeq" id="WP_014809884.1">
    <property type="nucleotide sequence ID" value="NC_018025.1"/>
</dbReference>